<dbReference type="Pfam" id="PF00005">
    <property type="entry name" value="ABC_tran"/>
    <property type="match status" value="1"/>
</dbReference>
<dbReference type="PANTHER" id="PTHR43297:SF2">
    <property type="entry name" value="DIPEPTIDE TRANSPORT ATP-BINDING PROTEIN DPPD"/>
    <property type="match status" value="1"/>
</dbReference>
<dbReference type="InterPro" id="IPR003439">
    <property type="entry name" value="ABC_transporter-like_ATP-bd"/>
</dbReference>
<gene>
    <name evidence="9" type="ORF">DVS28_a4335</name>
</gene>
<dbReference type="CDD" id="cd03257">
    <property type="entry name" value="ABC_NikE_OppD_transporters"/>
    <property type="match status" value="1"/>
</dbReference>
<dbReference type="OrthoDB" id="3508321at2"/>
<keyword evidence="10" id="KW-1185">Reference proteome</keyword>
<evidence type="ECO:0000259" key="8">
    <source>
        <dbReference type="PROSITE" id="PS50893"/>
    </source>
</evidence>
<dbReference type="Gene3D" id="3.40.50.300">
    <property type="entry name" value="P-loop containing nucleotide triphosphate hydrolases"/>
    <property type="match status" value="1"/>
</dbReference>
<dbReference type="GO" id="GO:0005886">
    <property type="term" value="C:plasma membrane"/>
    <property type="evidence" value="ECO:0007669"/>
    <property type="project" value="UniProtKB-SubCell"/>
</dbReference>
<dbReference type="InterPro" id="IPR013563">
    <property type="entry name" value="Oligopep_ABC_C"/>
</dbReference>
<evidence type="ECO:0000256" key="1">
    <source>
        <dbReference type="ARBA" id="ARBA00004202"/>
    </source>
</evidence>
<dbReference type="NCBIfam" id="TIGR01727">
    <property type="entry name" value="oligo_HPY"/>
    <property type="match status" value="1"/>
</dbReference>
<feature type="domain" description="ABC transporter" evidence="8">
    <location>
        <begin position="10"/>
        <end position="249"/>
    </location>
</feature>
<dbReference type="GO" id="GO:0015833">
    <property type="term" value="P:peptide transport"/>
    <property type="evidence" value="ECO:0007669"/>
    <property type="project" value="InterPro"/>
</dbReference>
<dbReference type="GO" id="GO:0005524">
    <property type="term" value="F:ATP binding"/>
    <property type="evidence" value="ECO:0007669"/>
    <property type="project" value="UniProtKB-KW"/>
</dbReference>
<evidence type="ECO:0000256" key="4">
    <source>
        <dbReference type="ARBA" id="ARBA00022475"/>
    </source>
</evidence>
<organism evidence="9 10">
    <name type="scientific">Euzebya pacifica</name>
    <dbReference type="NCBI Taxonomy" id="1608957"/>
    <lineage>
        <taxon>Bacteria</taxon>
        <taxon>Bacillati</taxon>
        <taxon>Actinomycetota</taxon>
        <taxon>Nitriliruptoria</taxon>
        <taxon>Euzebyales</taxon>
    </lineage>
</organism>
<evidence type="ECO:0000256" key="5">
    <source>
        <dbReference type="ARBA" id="ARBA00022741"/>
    </source>
</evidence>
<accession>A0A346Y3F4</accession>
<protein>
    <submittedName>
        <fullName evidence="9">Dipeptide transport ATP-binding protein DppD</fullName>
    </submittedName>
</protein>
<dbReference type="RefSeq" id="WP_114593258.1">
    <property type="nucleotide sequence ID" value="NZ_CP031165.1"/>
</dbReference>
<dbReference type="GO" id="GO:0016887">
    <property type="term" value="F:ATP hydrolysis activity"/>
    <property type="evidence" value="ECO:0007669"/>
    <property type="project" value="InterPro"/>
</dbReference>
<dbReference type="InterPro" id="IPR027417">
    <property type="entry name" value="P-loop_NTPase"/>
</dbReference>
<keyword evidence="7" id="KW-0472">Membrane</keyword>
<dbReference type="Proteomes" id="UP000264006">
    <property type="component" value="Chromosome"/>
</dbReference>
<dbReference type="InterPro" id="IPR003593">
    <property type="entry name" value="AAA+_ATPase"/>
</dbReference>
<reference evidence="9 10" key="1">
    <citation type="submission" date="2018-09" db="EMBL/GenBank/DDBJ databases">
        <title>Complete genome sequence of Euzebya sp. DY32-46 isolated from seawater of Pacific Ocean.</title>
        <authorList>
            <person name="Xu L."/>
            <person name="Wu Y.-H."/>
            <person name="Xu X.-W."/>
        </authorList>
    </citation>
    <scope>NUCLEOTIDE SEQUENCE [LARGE SCALE GENOMIC DNA]</scope>
    <source>
        <strain evidence="9 10">DY32-46</strain>
    </source>
</reference>
<name>A0A346Y3F4_9ACTN</name>
<comment type="similarity">
    <text evidence="2">Belongs to the ABC transporter superfamily.</text>
</comment>
<evidence type="ECO:0000256" key="7">
    <source>
        <dbReference type="ARBA" id="ARBA00023136"/>
    </source>
</evidence>
<proteinExistence type="inferred from homology"/>
<dbReference type="SUPFAM" id="SSF52540">
    <property type="entry name" value="P-loop containing nucleoside triphosphate hydrolases"/>
    <property type="match status" value="1"/>
</dbReference>
<dbReference type="AlphaFoldDB" id="A0A346Y3F4"/>
<evidence type="ECO:0000256" key="2">
    <source>
        <dbReference type="ARBA" id="ARBA00005417"/>
    </source>
</evidence>
<dbReference type="PANTHER" id="PTHR43297">
    <property type="entry name" value="OLIGOPEPTIDE TRANSPORT ATP-BINDING PROTEIN APPD"/>
    <property type="match status" value="1"/>
</dbReference>
<keyword evidence="4" id="KW-1003">Cell membrane</keyword>
<keyword evidence="5" id="KW-0547">Nucleotide-binding</keyword>
<comment type="subcellular location">
    <subcellularLocation>
        <location evidence="1">Cell membrane</location>
        <topology evidence="1">Peripheral membrane protein</topology>
    </subcellularLocation>
</comment>
<keyword evidence="6 9" id="KW-0067">ATP-binding</keyword>
<evidence type="ECO:0000313" key="10">
    <source>
        <dbReference type="Proteomes" id="UP000264006"/>
    </source>
</evidence>
<evidence type="ECO:0000256" key="6">
    <source>
        <dbReference type="ARBA" id="ARBA00022840"/>
    </source>
</evidence>
<evidence type="ECO:0000256" key="3">
    <source>
        <dbReference type="ARBA" id="ARBA00022448"/>
    </source>
</evidence>
<dbReference type="Pfam" id="PF08352">
    <property type="entry name" value="oligo_HPY"/>
    <property type="match status" value="1"/>
</dbReference>
<sequence>MDTPDTDAVLRIADLSVCYSNGAQAVRSVSLELAPGECLALVGESGCGKTTVAHAILGLLPRRTTVAGSIVVGGVEVVGASRRTIRRLRGHTIGYVGQDPYAACDPLRSVRHHVEEGWTAVRATPPTGAAIERLEALGIDQAGHRAQARPNQWSGGMLQRATIAAATVHRPALTVADEPTSALDADRSDGVLQILREATDGLLLVSHDLSLVGRHADRIAVMYHGRIVEAGPASEVLSRARHPYTRALVAASPRPGHGLPEELEGAPPSLLATVPGCSFRARCHCAGAGCEDQLPVLRDGVACHHPLEVVGP</sequence>
<keyword evidence="3" id="KW-0813">Transport</keyword>
<dbReference type="InterPro" id="IPR050388">
    <property type="entry name" value="ABC_Ni/Peptide_Import"/>
</dbReference>
<dbReference type="KEGG" id="euz:DVS28_a4335"/>
<dbReference type="EMBL" id="CP031165">
    <property type="protein sequence ID" value="AXV09001.1"/>
    <property type="molecule type" value="Genomic_DNA"/>
</dbReference>
<dbReference type="SMART" id="SM00382">
    <property type="entry name" value="AAA"/>
    <property type="match status" value="1"/>
</dbReference>
<evidence type="ECO:0000313" key="9">
    <source>
        <dbReference type="EMBL" id="AXV09001.1"/>
    </source>
</evidence>
<dbReference type="PROSITE" id="PS50893">
    <property type="entry name" value="ABC_TRANSPORTER_2"/>
    <property type="match status" value="1"/>
</dbReference>